<dbReference type="GO" id="GO:0009055">
    <property type="term" value="F:electron transfer activity"/>
    <property type="evidence" value="ECO:0007669"/>
    <property type="project" value="InterPro"/>
</dbReference>
<evidence type="ECO:0000256" key="2">
    <source>
        <dbReference type="ARBA" id="ARBA00022723"/>
    </source>
</evidence>
<dbReference type="GO" id="GO:0020037">
    <property type="term" value="F:heme binding"/>
    <property type="evidence" value="ECO:0007669"/>
    <property type="project" value="InterPro"/>
</dbReference>
<dbReference type="GO" id="GO:0046872">
    <property type="term" value="F:metal ion binding"/>
    <property type="evidence" value="ECO:0007669"/>
    <property type="project" value="UniProtKB-KW"/>
</dbReference>
<sequence length="255" mass="26636">MVAGGQLPKNLKIRGGFAKALNARLLAWDVKNQRAVWSVAHDTGGNGGTLATAGNLVFQSDGQGIFAAYDATDGRKLWSFNAYATTQGGPITYSIAGVQYVAIAVGNGGASWLAGGVTTPQRPATMQGMVLVFKLGGNAKMAEPKRFPDQKPAFAAFPTPDARTVAADAKGYAIYCASCHGFGAVSGRVMPDLGRSPIAENFNALRTVVKGGALLGNGMPSFGPELFEQDLHKIQAFLADEAKLLSMGDQRAAQK</sequence>
<dbReference type="AlphaFoldDB" id="A0A2A4FRX7"/>
<evidence type="ECO:0000256" key="1">
    <source>
        <dbReference type="ARBA" id="ARBA00022617"/>
    </source>
</evidence>
<dbReference type="SUPFAM" id="SSF50998">
    <property type="entry name" value="Quinoprotein alcohol dehydrogenase-like"/>
    <property type="match status" value="1"/>
</dbReference>
<organism evidence="6 7">
    <name type="scientific">Rhizorhabdus dicambivorans</name>
    <dbReference type="NCBI Taxonomy" id="1850238"/>
    <lineage>
        <taxon>Bacteria</taxon>
        <taxon>Pseudomonadati</taxon>
        <taxon>Pseudomonadota</taxon>
        <taxon>Alphaproteobacteria</taxon>
        <taxon>Sphingomonadales</taxon>
        <taxon>Sphingomonadaceae</taxon>
        <taxon>Rhizorhabdus</taxon>
    </lineage>
</organism>
<accession>A0A2A4FRX7</accession>
<dbReference type="Gene3D" id="2.140.10.10">
    <property type="entry name" value="Quinoprotein alcohol dehydrogenase-like superfamily"/>
    <property type="match status" value="1"/>
</dbReference>
<dbReference type="InterPro" id="IPR009056">
    <property type="entry name" value="Cyt_c-like_dom"/>
</dbReference>
<gene>
    <name evidence="6" type="ORF">COO09_16820</name>
</gene>
<comment type="caution">
    <text evidence="6">The sequence shown here is derived from an EMBL/GenBank/DDBJ whole genome shotgun (WGS) entry which is preliminary data.</text>
</comment>
<proteinExistence type="predicted"/>
<feature type="domain" description="Cytochrome c" evidence="5">
    <location>
        <begin position="148"/>
        <end position="242"/>
    </location>
</feature>
<evidence type="ECO:0000256" key="4">
    <source>
        <dbReference type="PROSITE-ProRule" id="PRU00433"/>
    </source>
</evidence>
<dbReference type="Proteomes" id="UP000218934">
    <property type="component" value="Unassembled WGS sequence"/>
</dbReference>
<dbReference type="EMBL" id="NWUF01000018">
    <property type="protein sequence ID" value="PCE41163.1"/>
    <property type="molecule type" value="Genomic_DNA"/>
</dbReference>
<keyword evidence="2 4" id="KW-0479">Metal-binding</keyword>
<dbReference type="InterPro" id="IPR011047">
    <property type="entry name" value="Quinoprotein_ADH-like_sf"/>
</dbReference>
<dbReference type="InterPro" id="IPR002372">
    <property type="entry name" value="PQQ_rpt_dom"/>
</dbReference>
<dbReference type="Gene3D" id="1.10.760.10">
    <property type="entry name" value="Cytochrome c-like domain"/>
    <property type="match status" value="1"/>
</dbReference>
<keyword evidence="7" id="KW-1185">Reference proteome</keyword>
<dbReference type="KEGG" id="rdi:CMV14_16240"/>
<protein>
    <recommendedName>
        <fullName evidence="5">Cytochrome c domain-containing protein</fullName>
    </recommendedName>
</protein>
<evidence type="ECO:0000313" key="6">
    <source>
        <dbReference type="EMBL" id="PCE41163.1"/>
    </source>
</evidence>
<name>A0A2A4FRX7_9SPHN</name>
<evidence type="ECO:0000313" key="7">
    <source>
        <dbReference type="Proteomes" id="UP000218934"/>
    </source>
</evidence>
<evidence type="ECO:0000259" key="5">
    <source>
        <dbReference type="PROSITE" id="PS51007"/>
    </source>
</evidence>
<dbReference type="SUPFAM" id="SSF46626">
    <property type="entry name" value="Cytochrome c"/>
    <property type="match status" value="1"/>
</dbReference>
<dbReference type="InterPro" id="IPR036909">
    <property type="entry name" value="Cyt_c-like_dom_sf"/>
</dbReference>
<dbReference type="Pfam" id="PF13442">
    <property type="entry name" value="Cytochrome_CBB3"/>
    <property type="match status" value="1"/>
</dbReference>
<reference evidence="6 7" key="1">
    <citation type="submission" date="2017-09" db="EMBL/GenBank/DDBJ databases">
        <title>The Catabolism of 3,6-Dichlorosalicylic acid is Initiated by the Cytochrome P450 Monooxygenase DsmABC in Rhizorhabdus dicambivorans Ndbn-20.</title>
        <authorList>
            <person name="Na L."/>
        </authorList>
    </citation>
    <scope>NUCLEOTIDE SEQUENCE [LARGE SCALE GENOMIC DNA]</scope>
    <source>
        <strain evidence="6 7">Ndbn-20m</strain>
    </source>
</reference>
<dbReference type="Pfam" id="PF01011">
    <property type="entry name" value="PQQ"/>
    <property type="match status" value="1"/>
</dbReference>
<dbReference type="PROSITE" id="PS51007">
    <property type="entry name" value="CYTC"/>
    <property type="match status" value="1"/>
</dbReference>
<keyword evidence="1 4" id="KW-0349">Heme</keyword>
<evidence type="ECO:0000256" key="3">
    <source>
        <dbReference type="ARBA" id="ARBA00023004"/>
    </source>
</evidence>
<keyword evidence="3 4" id="KW-0408">Iron</keyword>